<keyword evidence="1" id="KW-0808">Transferase</keyword>
<keyword evidence="2" id="KW-0547">Nucleotide-binding</keyword>
<sequence>MMTLNIIAQQSQITLPSYTLRALMKQALEGIRIFHDIGLIHRDIKCDNIFLHSPPGSGQVHVKISDFGFAKKVDLTHEQTYLAGTLPFMSPEQFLENPIITQKADIYALGITFYKLITHKYPVNERKIEEQGKKMARMKCIDRPSDVKDDILWDLLSKLLNFEPKQRITASEALQHPYFTSLEAIADISQEQQDLASQAAFSELQGDSSITEYDKDPKFIVSESVIKQFLLNYIQLHPAQEQLQVFQEIEEEINIRALFLRLDLHK</sequence>
<evidence type="ECO:0000256" key="1">
    <source>
        <dbReference type="ARBA" id="ARBA00022679"/>
    </source>
</evidence>
<dbReference type="SMART" id="SM00220">
    <property type="entry name" value="S_TKc"/>
    <property type="match status" value="1"/>
</dbReference>
<dbReference type="GO" id="GO:0005829">
    <property type="term" value="C:cytosol"/>
    <property type="evidence" value="ECO:0007669"/>
    <property type="project" value="TreeGrafter"/>
</dbReference>
<keyword evidence="4" id="KW-0067">ATP-binding</keyword>
<dbReference type="InterPro" id="IPR000719">
    <property type="entry name" value="Prot_kinase_dom"/>
</dbReference>
<dbReference type="GO" id="GO:0010506">
    <property type="term" value="P:regulation of autophagy"/>
    <property type="evidence" value="ECO:0007669"/>
    <property type="project" value="InterPro"/>
</dbReference>
<dbReference type="GO" id="GO:0000407">
    <property type="term" value="C:phagophore assembly site"/>
    <property type="evidence" value="ECO:0007669"/>
    <property type="project" value="TreeGrafter"/>
</dbReference>
<evidence type="ECO:0000313" key="6">
    <source>
        <dbReference type="EMBL" id="KAA6370867.1"/>
    </source>
</evidence>
<keyword evidence="3" id="KW-0418">Kinase</keyword>
<reference evidence="6 7" key="1">
    <citation type="submission" date="2019-03" db="EMBL/GenBank/DDBJ databases">
        <title>Single cell metagenomics reveals metabolic interactions within the superorganism composed of flagellate Streblomastix strix and complex community of Bacteroidetes bacteria on its surface.</title>
        <authorList>
            <person name="Treitli S.C."/>
            <person name="Kolisko M."/>
            <person name="Husnik F."/>
            <person name="Keeling P."/>
            <person name="Hampl V."/>
        </authorList>
    </citation>
    <scope>NUCLEOTIDE SEQUENCE [LARGE SCALE GENOMIC DNA]</scope>
    <source>
        <strain evidence="6">ST1C</strain>
    </source>
</reference>
<dbReference type="PROSITE" id="PS00108">
    <property type="entry name" value="PROTEIN_KINASE_ST"/>
    <property type="match status" value="1"/>
</dbReference>
<dbReference type="GO" id="GO:0005524">
    <property type="term" value="F:ATP binding"/>
    <property type="evidence" value="ECO:0007669"/>
    <property type="project" value="UniProtKB-KW"/>
</dbReference>
<protein>
    <recommendedName>
        <fullName evidence="5">Protein kinase domain-containing protein</fullName>
    </recommendedName>
</protein>
<dbReference type="Gene3D" id="1.10.510.10">
    <property type="entry name" value="Transferase(Phosphotransferase) domain 1"/>
    <property type="match status" value="1"/>
</dbReference>
<accession>A0A5J4UKD6</accession>
<feature type="domain" description="Protein kinase" evidence="5">
    <location>
        <begin position="1"/>
        <end position="179"/>
    </location>
</feature>
<dbReference type="GO" id="GO:0000045">
    <property type="term" value="P:autophagosome assembly"/>
    <property type="evidence" value="ECO:0007669"/>
    <property type="project" value="TreeGrafter"/>
</dbReference>
<dbReference type="PROSITE" id="PS50011">
    <property type="entry name" value="PROTEIN_KINASE_DOM"/>
    <property type="match status" value="1"/>
</dbReference>
<dbReference type="EMBL" id="SNRW01014985">
    <property type="protein sequence ID" value="KAA6370867.1"/>
    <property type="molecule type" value="Genomic_DNA"/>
</dbReference>
<name>A0A5J4UKD6_9EUKA</name>
<dbReference type="InterPro" id="IPR045269">
    <property type="entry name" value="Atg1-like"/>
</dbReference>
<evidence type="ECO:0000259" key="5">
    <source>
        <dbReference type="PROSITE" id="PS50011"/>
    </source>
</evidence>
<dbReference type="InterPro" id="IPR008271">
    <property type="entry name" value="Ser/Thr_kinase_AS"/>
</dbReference>
<dbReference type="PANTHER" id="PTHR24348">
    <property type="entry name" value="SERINE/THREONINE-PROTEIN KINASE UNC-51-RELATED"/>
    <property type="match status" value="1"/>
</dbReference>
<comment type="caution">
    <text evidence="6">The sequence shown here is derived from an EMBL/GenBank/DDBJ whole genome shotgun (WGS) entry which is preliminary data.</text>
</comment>
<dbReference type="PANTHER" id="PTHR24348:SF22">
    <property type="entry name" value="NON-SPECIFIC SERINE_THREONINE PROTEIN KINASE"/>
    <property type="match status" value="1"/>
</dbReference>
<proteinExistence type="predicted"/>
<evidence type="ECO:0000256" key="3">
    <source>
        <dbReference type="ARBA" id="ARBA00022777"/>
    </source>
</evidence>
<evidence type="ECO:0000256" key="4">
    <source>
        <dbReference type="ARBA" id="ARBA00022840"/>
    </source>
</evidence>
<dbReference type="GO" id="GO:0004674">
    <property type="term" value="F:protein serine/threonine kinase activity"/>
    <property type="evidence" value="ECO:0007669"/>
    <property type="project" value="InterPro"/>
</dbReference>
<dbReference type="Pfam" id="PF00069">
    <property type="entry name" value="Pkinase"/>
    <property type="match status" value="1"/>
</dbReference>
<dbReference type="OrthoDB" id="4062651at2759"/>
<dbReference type="InterPro" id="IPR011009">
    <property type="entry name" value="Kinase-like_dom_sf"/>
</dbReference>
<dbReference type="GO" id="GO:0005776">
    <property type="term" value="C:autophagosome"/>
    <property type="evidence" value="ECO:0007669"/>
    <property type="project" value="TreeGrafter"/>
</dbReference>
<dbReference type="Proteomes" id="UP000324800">
    <property type="component" value="Unassembled WGS sequence"/>
</dbReference>
<dbReference type="GO" id="GO:0016020">
    <property type="term" value="C:membrane"/>
    <property type="evidence" value="ECO:0007669"/>
    <property type="project" value="TreeGrafter"/>
</dbReference>
<dbReference type="AlphaFoldDB" id="A0A5J4UKD6"/>
<gene>
    <name evidence="6" type="ORF">EZS28_033606</name>
</gene>
<evidence type="ECO:0000256" key="2">
    <source>
        <dbReference type="ARBA" id="ARBA00022741"/>
    </source>
</evidence>
<feature type="non-terminal residue" evidence="6">
    <location>
        <position position="266"/>
    </location>
</feature>
<organism evidence="6 7">
    <name type="scientific">Streblomastix strix</name>
    <dbReference type="NCBI Taxonomy" id="222440"/>
    <lineage>
        <taxon>Eukaryota</taxon>
        <taxon>Metamonada</taxon>
        <taxon>Preaxostyla</taxon>
        <taxon>Oxymonadida</taxon>
        <taxon>Streblomastigidae</taxon>
        <taxon>Streblomastix</taxon>
    </lineage>
</organism>
<dbReference type="SUPFAM" id="SSF56112">
    <property type="entry name" value="Protein kinase-like (PK-like)"/>
    <property type="match status" value="1"/>
</dbReference>
<evidence type="ECO:0000313" key="7">
    <source>
        <dbReference type="Proteomes" id="UP000324800"/>
    </source>
</evidence>